<dbReference type="GO" id="GO:0004146">
    <property type="term" value="F:dihydrofolate reductase activity"/>
    <property type="evidence" value="ECO:0007669"/>
    <property type="project" value="UniProtKB-EC"/>
</dbReference>
<keyword evidence="5 7" id="KW-0521">NADP</keyword>
<comment type="function">
    <text evidence="7">Key enzyme in folate metabolism. Catalyzes an essential reaction for de novo glycine and purine synthesis, and for DNA precursor synthesis.</text>
</comment>
<gene>
    <name evidence="9" type="ORF">QUW46_02990</name>
</gene>
<keyword evidence="6 7" id="KW-0560">Oxidoreductase</keyword>
<evidence type="ECO:0000256" key="5">
    <source>
        <dbReference type="ARBA" id="ARBA00022857"/>
    </source>
</evidence>
<dbReference type="Proteomes" id="UP001529423">
    <property type="component" value="Unassembled WGS sequence"/>
</dbReference>
<dbReference type="Pfam" id="PF00186">
    <property type="entry name" value="DHFR_1"/>
    <property type="match status" value="1"/>
</dbReference>
<keyword evidence="4 7" id="KW-0554">One-carbon metabolism</keyword>
<comment type="catalytic activity">
    <reaction evidence="7">
        <text>(6S)-5,6,7,8-tetrahydrofolate + NADP(+) = 7,8-dihydrofolate + NADPH + H(+)</text>
        <dbReference type="Rhea" id="RHEA:15009"/>
        <dbReference type="ChEBI" id="CHEBI:15378"/>
        <dbReference type="ChEBI" id="CHEBI:57451"/>
        <dbReference type="ChEBI" id="CHEBI:57453"/>
        <dbReference type="ChEBI" id="CHEBI:57783"/>
        <dbReference type="ChEBI" id="CHEBI:58349"/>
        <dbReference type="EC" id="1.5.1.3"/>
    </reaction>
</comment>
<dbReference type="EMBL" id="JAUDEO010000011">
    <property type="protein sequence ID" value="MDM8333545.1"/>
    <property type="molecule type" value="Genomic_DNA"/>
</dbReference>
<feature type="domain" description="DHFR" evidence="8">
    <location>
        <begin position="3"/>
        <end position="160"/>
    </location>
</feature>
<dbReference type="InterPro" id="IPR001796">
    <property type="entry name" value="DHFR_dom"/>
</dbReference>
<evidence type="ECO:0000256" key="7">
    <source>
        <dbReference type="PIRNR" id="PIRNR000194"/>
    </source>
</evidence>
<dbReference type="PANTHER" id="PTHR48069">
    <property type="entry name" value="DIHYDROFOLATE REDUCTASE"/>
    <property type="match status" value="1"/>
</dbReference>
<dbReference type="PROSITE" id="PS51330">
    <property type="entry name" value="DHFR_2"/>
    <property type="match status" value="1"/>
</dbReference>
<sequence length="165" mass="18849">MTEVNFVWAADLDGWIGKDQGLPWHVSADLRHFKNVTLGQPVVMGRSTFDSIGRPLPNRTNVVLTHRPIADDRVITYSSVVELKEWLLGGNNDQVAVIGGAKIFAELLPLATVLTRTIINGHYHGDTKMPPINYDRWHRVSRRPIIENGRPVCWFEEWRLNKEEN</sequence>
<comment type="similarity">
    <text evidence="2 7">Belongs to the dihydrofolate reductase family.</text>
</comment>
<keyword evidence="10" id="KW-1185">Reference proteome</keyword>
<evidence type="ECO:0000256" key="2">
    <source>
        <dbReference type="ARBA" id="ARBA00009539"/>
    </source>
</evidence>
<accession>A0ABT7VLC2</accession>
<reference evidence="9 10" key="3">
    <citation type="submission" date="2023-06" db="EMBL/GenBank/DDBJ databases">
        <authorList>
            <person name="Zeman M."/>
            <person name="Kubasova T."/>
            <person name="Jahodarova E."/>
            <person name="Nykrynova M."/>
            <person name="Rychlik I."/>
        </authorList>
    </citation>
    <scope>NUCLEOTIDE SEQUENCE [LARGE SCALE GENOMIC DNA]</scope>
    <source>
        <strain evidence="9 10">105_WCHN</strain>
    </source>
</reference>
<dbReference type="PIRSF" id="PIRSF000194">
    <property type="entry name" value="DHFR"/>
    <property type="match status" value="1"/>
</dbReference>
<evidence type="ECO:0000313" key="10">
    <source>
        <dbReference type="Proteomes" id="UP001529423"/>
    </source>
</evidence>
<evidence type="ECO:0000259" key="8">
    <source>
        <dbReference type="PROSITE" id="PS51330"/>
    </source>
</evidence>
<evidence type="ECO:0000256" key="3">
    <source>
        <dbReference type="ARBA" id="ARBA00012856"/>
    </source>
</evidence>
<evidence type="ECO:0000256" key="4">
    <source>
        <dbReference type="ARBA" id="ARBA00022563"/>
    </source>
</evidence>
<protein>
    <recommendedName>
        <fullName evidence="3 7">Dihydrofolate reductase</fullName>
        <ecNumber evidence="3 7">1.5.1.3</ecNumber>
    </recommendedName>
</protein>
<evidence type="ECO:0000256" key="6">
    <source>
        <dbReference type="ARBA" id="ARBA00023002"/>
    </source>
</evidence>
<dbReference type="EC" id="1.5.1.3" evidence="3 7"/>
<dbReference type="CDD" id="cd00209">
    <property type="entry name" value="DHFR"/>
    <property type="match status" value="1"/>
</dbReference>
<comment type="pathway">
    <text evidence="1 7">Cofactor biosynthesis; tetrahydrofolate biosynthesis; 5,6,7,8-tetrahydrofolate from 7,8-dihydrofolate: step 1/1.</text>
</comment>
<evidence type="ECO:0000256" key="1">
    <source>
        <dbReference type="ARBA" id="ARBA00004903"/>
    </source>
</evidence>
<proteinExistence type="inferred from homology"/>
<evidence type="ECO:0000313" key="9">
    <source>
        <dbReference type="EMBL" id="MDM8333545.1"/>
    </source>
</evidence>
<dbReference type="RefSeq" id="WP_289559439.1">
    <property type="nucleotide sequence ID" value="NZ_JAUDEO010000011.1"/>
</dbReference>
<comment type="caution">
    <text evidence="9">The sequence shown here is derived from an EMBL/GenBank/DDBJ whole genome shotgun (WGS) entry which is preliminary data.</text>
</comment>
<organism evidence="9 10">
    <name type="scientific">Limosilactobacillus panis</name>
    <dbReference type="NCBI Taxonomy" id="47493"/>
    <lineage>
        <taxon>Bacteria</taxon>
        <taxon>Bacillati</taxon>
        <taxon>Bacillota</taxon>
        <taxon>Bacilli</taxon>
        <taxon>Lactobacillales</taxon>
        <taxon>Lactobacillaceae</taxon>
        <taxon>Limosilactobacillus</taxon>
    </lineage>
</organism>
<dbReference type="PANTHER" id="PTHR48069:SF3">
    <property type="entry name" value="DIHYDROFOLATE REDUCTASE"/>
    <property type="match status" value="1"/>
</dbReference>
<dbReference type="InterPro" id="IPR012259">
    <property type="entry name" value="DHFR"/>
</dbReference>
<name>A0ABT7VLC2_9LACO</name>
<reference evidence="9 10" key="1">
    <citation type="submission" date="2023-06" db="EMBL/GenBank/DDBJ databases">
        <title>Identification and characterization of horizontal gene transfer across gut microbiota members of farm animals based on homology search.</title>
        <authorList>
            <person name="Schwarzerova J."/>
            <person name="Nykrynova M."/>
            <person name="Jureckova K."/>
            <person name="Cejkova D."/>
            <person name="Rychlik I."/>
        </authorList>
    </citation>
    <scope>NUCLEOTIDE SEQUENCE [LARGE SCALE GENOMIC DNA]</scope>
    <source>
        <strain evidence="9 10">105_WCHN</strain>
    </source>
</reference>
<reference evidence="10" key="2">
    <citation type="submission" date="2023-06" db="EMBL/GenBank/DDBJ databases">
        <title>Identification and characterization of horizontal gene transfer across gut microbiota members of farm animals based on homology search.</title>
        <authorList>
            <person name="Zeman M."/>
            <person name="Kubasova T."/>
            <person name="Jahodarova E."/>
            <person name="Nykrynova M."/>
            <person name="Rychlik I."/>
        </authorList>
    </citation>
    <scope>NUCLEOTIDE SEQUENCE [LARGE SCALE GENOMIC DNA]</scope>
    <source>
        <strain evidence="10">105_WCHN</strain>
    </source>
</reference>